<comment type="caution">
    <text evidence="8">The sequence shown here is derived from an EMBL/GenBank/DDBJ whole genome shotgun (WGS) entry which is preliminary data.</text>
</comment>
<dbReference type="PANTHER" id="PTHR47338:SF10">
    <property type="entry name" value="TRANSCRIPTION FACTOR DOMAIN-CONTAINING PROTEIN-RELATED"/>
    <property type="match status" value="1"/>
</dbReference>
<evidence type="ECO:0000256" key="3">
    <source>
        <dbReference type="ARBA" id="ARBA00023015"/>
    </source>
</evidence>
<evidence type="ECO:0000256" key="4">
    <source>
        <dbReference type="ARBA" id="ARBA00023163"/>
    </source>
</evidence>
<keyword evidence="4" id="KW-0804">Transcription</keyword>
<dbReference type="EMBL" id="CALLCH030000011">
    <property type="protein sequence ID" value="CAI4214294.1"/>
    <property type="molecule type" value="Genomic_DNA"/>
</dbReference>
<feature type="domain" description="Zn(2)-C6 fungal-type" evidence="7">
    <location>
        <begin position="31"/>
        <end position="61"/>
    </location>
</feature>
<comment type="subcellular location">
    <subcellularLocation>
        <location evidence="1">Nucleus</location>
    </subcellularLocation>
</comment>
<dbReference type="GO" id="GO:0005634">
    <property type="term" value="C:nucleus"/>
    <property type="evidence" value="ECO:0007669"/>
    <property type="project" value="UniProtKB-SubCell"/>
</dbReference>
<sequence length="499" mass="55335">MIEYDDNYREPTVQAAASKAQAQAPPAAVMSCLTCRARKLKCDRARPSCDRCAKLQETCEYPGARRRHVGPRRTVRDLEDRISRRLGLEASTLGSAQRKRPSHRHKAIGAHTSNRQRIRSFDIITEPELRSSTEMIRLGLFEQLPLPNLTDIYFERMHPALPMIHKARYLTSMNFPAHMRPPMCLQYIIMAIAAGATDTHAAHATALYQRARAYAEADEMKSLGGDFTTVAHAQTCLRIAHMLDLHKLDETACPLIPHALPPRAIGPRWKSAGGRGGSFSIFTFLPASEQAFETGVEESQGHLRTALEGSWPEYSAFAGRVLVAQLFHRTLDHSFANCDAGRRGPIDTFWREHAAIDDNLTLVHAFIPASSSSPTTRGAPAPSSRLPSPDPTHGEAQSQARLLPAAKQIVDIFRLVRNMHATLRNPLLAFAAYMAGMALLEELVVHGDESCGEDLQYLLGIMARVAEFHAVVRSVAAQLVEDMRQCGLVFPAMEKVWIN</sequence>
<dbReference type="InterPro" id="IPR001138">
    <property type="entry name" value="Zn2Cys6_DnaBD"/>
</dbReference>
<evidence type="ECO:0000313" key="9">
    <source>
        <dbReference type="Proteomes" id="UP000838763"/>
    </source>
</evidence>
<dbReference type="InterPro" id="IPR036864">
    <property type="entry name" value="Zn2-C6_fun-type_DNA-bd_sf"/>
</dbReference>
<dbReference type="PROSITE" id="PS50048">
    <property type="entry name" value="ZN2_CY6_FUNGAL_2"/>
    <property type="match status" value="1"/>
</dbReference>
<accession>A0A9P1MAG1</accession>
<organism evidence="8 9">
    <name type="scientific">Parascedosporium putredinis</name>
    <dbReference type="NCBI Taxonomy" id="1442378"/>
    <lineage>
        <taxon>Eukaryota</taxon>
        <taxon>Fungi</taxon>
        <taxon>Dikarya</taxon>
        <taxon>Ascomycota</taxon>
        <taxon>Pezizomycotina</taxon>
        <taxon>Sordariomycetes</taxon>
        <taxon>Hypocreomycetidae</taxon>
        <taxon>Microascales</taxon>
        <taxon>Microascaceae</taxon>
        <taxon>Parascedosporium</taxon>
    </lineage>
</organism>
<evidence type="ECO:0000256" key="5">
    <source>
        <dbReference type="ARBA" id="ARBA00023242"/>
    </source>
</evidence>
<dbReference type="PROSITE" id="PS00463">
    <property type="entry name" value="ZN2_CY6_FUNGAL_1"/>
    <property type="match status" value="1"/>
</dbReference>
<evidence type="ECO:0000313" key="8">
    <source>
        <dbReference type="EMBL" id="CAI4214294.1"/>
    </source>
</evidence>
<dbReference type="OrthoDB" id="3037908at2759"/>
<dbReference type="CDD" id="cd00067">
    <property type="entry name" value="GAL4"/>
    <property type="match status" value="1"/>
</dbReference>
<evidence type="ECO:0000256" key="1">
    <source>
        <dbReference type="ARBA" id="ARBA00004123"/>
    </source>
</evidence>
<dbReference type="InterPro" id="IPR050815">
    <property type="entry name" value="TF_fung"/>
</dbReference>
<gene>
    <name evidence="8" type="ORF">PPNO1_LOCUS4025</name>
</gene>
<proteinExistence type="predicted"/>
<protein>
    <recommendedName>
        <fullName evidence="7">Zn(2)-C6 fungal-type domain-containing protein</fullName>
    </recommendedName>
</protein>
<keyword evidence="3" id="KW-0805">Transcription regulation</keyword>
<dbReference type="CDD" id="cd12148">
    <property type="entry name" value="fungal_TF_MHR"/>
    <property type="match status" value="1"/>
</dbReference>
<evidence type="ECO:0000256" key="6">
    <source>
        <dbReference type="SAM" id="MobiDB-lite"/>
    </source>
</evidence>
<name>A0A9P1MAG1_9PEZI</name>
<dbReference type="Proteomes" id="UP000838763">
    <property type="component" value="Unassembled WGS sequence"/>
</dbReference>
<evidence type="ECO:0000259" key="7">
    <source>
        <dbReference type="PROSITE" id="PS50048"/>
    </source>
</evidence>
<keyword evidence="2" id="KW-0479">Metal-binding</keyword>
<feature type="region of interest" description="Disordered" evidence="6">
    <location>
        <begin position="371"/>
        <end position="399"/>
    </location>
</feature>
<evidence type="ECO:0000256" key="2">
    <source>
        <dbReference type="ARBA" id="ARBA00022723"/>
    </source>
</evidence>
<keyword evidence="9" id="KW-1185">Reference proteome</keyword>
<dbReference type="PANTHER" id="PTHR47338">
    <property type="entry name" value="ZN(II)2CYS6 TRANSCRIPTION FACTOR (EUROFUNG)-RELATED"/>
    <property type="match status" value="1"/>
</dbReference>
<dbReference type="GO" id="GO:0000981">
    <property type="term" value="F:DNA-binding transcription factor activity, RNA polymerase II-specific"/>
    <property type="evidence" value="ECO:0007669"/>
    <property type="project" value="InterPro"/>
</dbReference>
<dbReference type="AlphaFoldDB" id="A0A9P1MAG1"/>
<reference evidence="8" key="1">
    <citation type="submission" date="2022-11" db="EMBL/GenBank/DDBJ databases">
        <authorList>
            <person name="Scott C."/>
            <person name="Bruce N."/>
        </authorList>
    </citation>
    <scope>NUCLEOTIDE SEQUENCE</scope>
</reference>
<dbReference type="GO" id="GO:0008270">
    <property type="term" value="F:zinc ion binding"/>
    <property type="evidence" value="ECO:0007669"/>
    <property type="project" value="InterPro"/>
</dbReference>
<keyword evidence="5" id="KW-0539">Nucleus</keyword>
<dbReference type="SUPFAM" id="SSF57701">
    <property type="entry name" value="Zn2/Cys6 DNA-binding domain"/>
    <property type="match status" value="1"/>
</dbReference>
<dbReference type="SMART" id="SM00066">
    <property type="entry name" value="GAL4"/>
    <property type="match status" value="1"/>
</dbReference>
<dbReference type="Pfam" id="PF00172">
    <property type="entry name" value="Zn_clus"/>
    <property type="match status" value="1"/>
</dbReference>
<dbReference type="Gene3D" id="4.10.240.10">
    <property type="entry name" value="Zn(2)-C6 fungal-type DNA-binding domain"/>
    <property type="match status" value="1"/>
</dbReference>